<dbReference type="Pfam" id="PF13102">
    <property type="entry name" value="Phage_int_SAM_5"/>
    <property type="match status" value="1"/>
</dbReference>
<dbReference type="InterPro" id="IPR013762">
    <property type="entry name" value="Integrase-like_cat_sf"/>
</dbReference>
<keyword evidence="8" id="KW-1185">Reference proteome</keyword>
<accession>A0ABX7FPP5</accession>
<dbReference type="InterPro" id="IPR050090">
    <property type="entry name" value="Tyrosine_recombinase_XerCD"/>
</dbReference>
<comment type="similarity">
    <text evidence="1">Belongs to the 'phage' integrase family.</text>
</comment>
<dbReference type="InterPro" id="IPR025269">
    <property type="entry name" value="SAM-like_dom"/>
</dbReference>
<protein>
    <submittedName>
        <fullName evidence="7">Tyrosine-type recombinase/integrase</fullName>
    </submittedName>
</protein>
<keyword evidence="2 4" id="KW-0238">DNA-binding</keyword>
<sequence length="250" mass="29114">MDRRKGKTLVRKRPSVDLHGQDYTLDQLFERFYSFKTSQGLRDRTLSEHQKLYTYFRGWLQQKIPNPKVGDISRDTVQAYITYMAQERVQFEGHTFNPAKYAPETKVGLNPMTINIRVRALKCFLKYGYDNGYFEENPIADIRLFKTDEDEIGAFTEQQVQKLLKACNKKTYAGFRDHTLMTLLLDTGLRISEALSITNEMVDCNTRLITLSGKVTKNRKLRQVPISQETAKLLKQLQQENGHFFLLRSA</sequence>
<evidence type="ECO:0000256" key="4">
    <source>
        <dbReference type="PROSITE-ProRule" id="PRU01248"/>
    </source>
</evidence>
<evidence type="ECO:0000259" key="5">
    <source>
        <dbReference type="PROSITE" id="PS51898"/>
    </source>
</evidence>
<dbReference type="Gene3D" id="1.10.443.10">
    <property type="entry name" value="Intergrase catalytic core"/>
    <property type="match status" value="1"/>
</dbReference>
<dbReference type="InterPro" id="IPR002104">
    <property type="entry name" value="Integrase_catalytic"/>
</dbReference>
<dbReference type="Pfam" id="PF00589">
    <property type="entry name" value="Phage_integrase"/>
    <property type="match status" value="1"/>
</dbReference>
<evidence type="ECO:0000259" key="6">
    <source>
        <dbReference type="PROSITE" id="PS51900"/>
    </source>
</evidence>
<organism evidence="7 8">
    <name type="scientific">Brevibacillus choshinensis</name>
    <dbReference type="NCBI Taxonomy" id="54911"/>
    <lineage>
        <taxon>Bacteria</taxon>
        <taxon>Bacillati</taxon>
        <taxon>Bacillota</taxon>
        <taxon>Bacilli</taxon>
        <taxon>Bacillales</taxon>
        <taxon>Paenibacillaceae</taxon>
        <taxon>Brevibacillus</taxon>
    </lineage>
</organism>
<dbReference type="Gene3D" id="1.10.150.130">
    <property type="match status" value="1"/>
</dbReference>
<dbReference type="PROSITE" id="PS51898">
    <property type="entry name" value="TYR_RECOMBINASE"/>
    <property type="match status" value="1"/>
</dbReference>
<dbReference type="EMBL" id="CP069127">
    <property type="protein sequence ID" value="QRG67718.1"/>
    <property type="molecule type" value="Genomic_DNA"/>
</dbReference>
<evidence type="ECO:0000256" key="3">
    <source>
        <dbReference type="ARBA" id="ARBA00023172"/>
    </source>
</evidence>
<dbReference type="PANTHER" id="PTHR30349:SF41">
    <property type="entry name" value="INTEGRASE_RECOMBINASE PROTEIN MJ0367-RELATED"/>
    <property type="match status" value="1"/>
</dbReference>
<feature type="domain" description="Core-binding (CB)" evidence="6">
    <location>
        <begin position="23"/>
        <end position="129"/>
    </location>
</feature>
<evidence type="ECO:0000256" key="1">
    <source>
        <dbReference type="ARBA" id="ARBA00008857"/>
    </source>
</evidence>
<proteinExistence type="inferred from homology"/>
<dbReference type="InterPro" id="IPR044068">
    <property type="entry name" value="CB"/>
</dbReference>
<dbReference type="PROSITE" id="PS51900">
    <property type="entry name" value="CB"/>
    <property type="match status" value="1"/>
</dbReference>
<dbReference type="SUPFAM" id="SSF56349">
    <property type="entry name" value="DNA breaking-rejoining enzymes"/>
    <property type="match status" value="1"/>
</dbReference>
<dbReference type="InterPro" id="IPR011010">
    <property type="entry name" value="DNA_brk_join_enz"/>
</dbReference>
<dbReference type="RefSeq" id="WP_203354766.1">
    <property type="nucleotide sequence ID" value="NZ_CP069127.1"/>
</dbReference>
<name>A0ABX7FPP5_BRECH</name>
<dbReference type="PANTHER" id="PTHR30349">
    <property type="entry name" value="PHAGE INTEGRASE-RELATED"/>
    <property type="match status" value="1"/>
</dbReference>
<gene>
    <name evidence="7" type="ORF">JNE38_00285</name>
</gene>
<reference evidence="7 8" key="1">
    <citation type="submission" date="2021-01" db="EMBL/GenBank/DDBJ databases">
        <title>Identification of strong promoters based on the transcriptome of Brevibacillus choshinensis.</title>
        <authorList>
            <person name="Yao D."/>
            <person name="Zhang K."/>
            <person name="Wu J."/>
        </authorList>
    </citation>
    <scope>NUCLEOTIDE SEQUENCE [LARGE SCALE GENOMIC DNA]</scope>
    <source>
        <strain evidence="7 8">HPD31-SP3</strain>
    </source>
</reference>
<dbReference type="Proteomes" id="UP000596248">
    <property type="component" value="Chromosome"/>
</dbReference>
<evidence type="ECO:0000256" key="2">
    <source>
        <dbReference type="ARBA" id="ARBA00023125"/>
    </source>
</evidence>
<evidence type="ECO:0000313" key="7">
    <source>
        <dbReference type="EMBL" id="QRG67718.1"/>
    </source>
</evidence>
<dbReference type="InterPro" id="IPR010998">
    <property type="entry name" value="Integrase_recombinase_N"/>
</dbReference>
<keyword evidence="3" id="KW-0233">DNA recombination</keyword>
<feature type="domain" description="Tyr recombinase" evidence="5">
    <location>
        <begin position="150"/>
        <end position="250"/>
    </location>
</feature>
<dbReference type="CDD" id="cd00397">
    <property type="entry name" value="DNA_BRE_C"/>
    <property type="match status" value="1"/>
</dbReference>
<evidence type="ECO:0000313" key="8">
    <source>
        <dbReference type="Proteomes" id="UP000596248"/>
    </source>
</evidence>